<dbReference type="SUPFAM" id="SSF88659">
    <property type="entry name" value="Sigma3 and sigma4 domains of RNA polymerase sigma factors"/>
    <property type="match status" value="1"/>
</dbReference>
<evidence type="ECO:0000256" key="2">
    <source>
        <dbReference type="ARBA" id="ARBA00023015"/>
    </source>
</evidence>
<keyword evidence="3" id="KW-0731">Sigma factor</keyword>
<dbReference type="GO" id="GO:0016987">
    <property type="term" value="F:sigma factor activity"/>
    <property type="evidence" value="ECO:0007669"/>
    <property type="project" value="UniProtKB-KW"/>
</dbReference>
<evidence type="ECO:0000259" key="6">
    <source>
        <dbReference type="Pfam" id="PF08281"/>
    </source>
</evidence>
<evidence type="ECO:0008006" key="9">
    <source>
        <dbReference type="Google" id="ProtNLM"/>
    </source>
</evidence>
<proteinExistence type="inferred from homology"/>
<keyword evidence="4" id="KW-0804">Transcription</keyword>
<dbReference type="SUPFAM" id="SSF88946">
    <property type="entry name" value="Sigma2 domain of RNA polymerase sigma factors"/>
    <property type="match status" value="1"/>
</dbReference>
<dbReference type="AlphaFoldDB" id="W4M5E3"/>
<dbReference type="InterPro" id="IPR014284">
    <property type="entry name" value="RNA_pol_sigma-70_dom"/>
</dbReference>
<dbReference type="Pfam" id="PF08281">
    <property type="entry name" value="Sigma70_r4_2"/>
    <property type="match status" value="1"/>
</dbReference>
<dbReference type="InterPro" id="IPR013324">
    <property type="entry name" value="RNA_pol_sigma_r3/r4-like"/>
</dbReference>
<evidence type="ECO:0000313" key="8">
    <source>
        <dbReference type="Proteomes" id="UP000019140"/>
    </source>
</evidence>
<dbReference type="PANTHER" id="PTHR43133:SF59">
    <property type="entry name" value="ECF RNA POLYMERASE SIGMA FACTOR SIGR"/>
    <property type="match status" value="1"/>
</dbReference>
<dbReference type="EMBL" id="AZHX01001104">
    <property type="protein sequence ID" value="ETX04837.1"/>
    <property type="molecule type" value="Genomic_DNA"/>
</dbReference>
<dbReference type="PANTHER" id="PTHR43133">
    <property type="entry name" value="RNA POLYMERASE ECF-TYPE SIGMA FACTO"/>
    <property type="match status" value="1"/>
</dbReference>
<dbReference type="HOGENOM" id="CLU_047691_3_0_7"/>
<dbReference type="NCBIfam" id="TIGR02937">
    <property type="entry name" value="sigma70-ECF"/>
    <property type="match status" value="1"/>
</dbReference>
<organism evidence="7 8">
    <name type="scientific">Candidatus Entotheonella gemina</name>
    <dbReference type="NCBI Taxonomy" id="1429439"/>
    <lineage>
        <taxon>Bacteria</taxon>
        <taxon>Pseudomonadati</taxon>
        <taxon>Nitrospinota/Tectimicrobiota group</taxon>
        <taxon>Candidatus Tectimicrobiota</taxon>
        <taxon>Candidatus Entotheonellia</taxon>
        <taxon>Candidatus Entotheonellales</taxon>
        <taxon>Candidatus Entotheonellaceae</taxon>
        <taxon>Candidatus Entotheonella</taxon>
    </lineage>
</organism>
<dbReference type="InterPro" id="IPR036388">
    <property type="entry name" value="WH-like_DNA-bd_sf"/>
</dbReference>
<evidence type="ECO:0000256" key="1">
    <source>
        <dbReference type="ARBA" id="ARBA00010641"/>
    </source>
</evidence>
<dbReference type="InterPro" id="IPR013249">
    <property type="entry name" value="RNA_pol_sigma70_r4_t2"/>
</dbReference>
<dbReference type="InterPro" id="IPR013325">
    <property type="entry name" value="RNA_pol_sigma_r2"/>
</dbReference>
<dbReference type="Pfam" id="PF04542">
    <property type="entry name" value="Sigma70_r2"/>
    <property type="match status" value="1"/>
</dbReference>
<comment type="similarity">
    <text evidence="1">Belongs to the sigma-70 factor family. ECF subfamily.</text>
</comment>
<protein>
    <recommendedName>
        <fullName evidence="9">RNA polymerase sigma factor</fullName>
    </recommendedName>
</protein>
<evidence type="ECO:0000256" key="3">
    <source>
        <dbReference type="ARBA" id="ARBA00023082"/>
    </source>
</evidence>
<name>W4M5E3_9BACT</name>
<dbReference type="GO" id="GO:0006352">
    <property type="term" value="P:DNA-templated transcription initiation"/>
    <property type="evidence" value="ECO:0007669"/>
    <property type="project" value="InterPro"/>
</dbReference>
<feature type="domain" description="RNA polymerase sigma factor 70 region 4 type 2" evidence="6">
    <location>
        <begin position="185"/>
        <end position="237"/>
    </location>
</feature>
<dbReference type="InterPro" id="IPR039425">
    <property type="entry name" value="RNA_pol_sigma-70-like"/>
</dbReference>
<sequence>MTESLGVVGAWQRKSKILTHRIFRVNKTHRRALDSIEVETKRESIPRSSPISRLDTTMSKVVFQFRQRWTRQRFERHTQHLLPALYRTARRLTRDPADAEDLVQDTYVKAFQAFDNADLQSEDACRAWLFRIMVNAYRDRYRRRQRSPEVQPFEGEHERDDNVIEAAVSPEPGPEVRLGQKHLAEAAQAAMDKLSPEVRLVVTLFFVEGFAYKEIAEIAECPIGTVMSRLARGRRRLQVLLQAHRDGVLPEAPASRSVECRQASGGRE</sequence>
<dbReference type="Gene3D" id="1.10.10.10">
    <property type="entry name" value="Winged helix-like DNA-binding domain superfamily/Winged helix DNA-binding domain"/>
    <property type="match status" value="1"/>
</dbReference>
<reference evidence="7 8" key="1">
    <citation type="journal article" date="2014" name="Nature">
        <title>An environmental bacterial taxon with a large and distinct metabolic repertoire.</title>
        <authorList>
            <person name="Wilson M.C."/>
            <person name="Mori T."/>
            <person name="Ruckert C."/>
            <person name="Uria A.R."/>
            <person name="Helf M.J."/>
            <person name="Takada K."/>
            <person name="Gernert C."/>
            <person name="Steffens U.A."/>
            <person name="Heycke N."/>
            <person name="Schmitt S."/>
            <person name="Rinke C."/>
            <person name="Helfrich E.J."/>
            <person name="Brachmann A.O."/>
            <person name="Gurgui C."/>
            <person name="Wakimoto T."/>
            <person name="Kracht M."/>
            <person name="Crusemann M."/>
            <person name="Hentschel U."/>
            <person name="Abe I."/>
            <person name="Matsunaga S."/>
            <person name="Kalinowski J."/>
            <person name="Takeyama H."/>
            <person name="Piel J."/>
        </authorList>
    </citation>
    <scope>NUCLEOTIDE SEQUENCE [LARGE SCALE GENOMIC DNA]</scope>
    <source>
        <strain evidence="8">TSY2</strain>
    </source>
</reference>
<dbReference type="CDD" id="cd06171">
    <property type="entry name" value="Sigma70_r4"/>
    <property type="match status" value="1"/>
</dbReference>
<feature type="domain" description="RNA polymerase sigma-70 region 2" evidence="5">
    <location>
        <begin position="79"/>
        <end position="146"/>
    </location>
</feature>
<dbReference type="Gene3D" id="1.10.1740.10">
    <property type="match status" value="1"/>
</dbReference>
<dbReference type="GO" id="GO:0003677">
    <property type="term" value="F:DNA binding"/>
    <property type="evidence" value="ECO:0007669"/>
    <property type="project" value="InterPro"/>
</dbReference>
<dbReference type="Proteomes" id="UP000019140">
    <property type="component" value="Unassembled WGS sequence"/>
</dbReference>
<accession>W4M5E3</accession>
<comment type="caution">
    <text evidence="7">The sequence shown here is derived from an EMBL/GenBank/DDBJ whole genome shotgun (WGS) entry which is preliminary data.</text>
</comment>
<gene>
    <name evidence="7" type="ORF">ETSY2_26490</name>
</gene>
<evidence type="ECO:0000313" key="7">
    <source>
        <dbReference type="EMBL" id="ETX04837.1"/>
    </source>
</evidence>
<keyword evidence="2" id="KW-0805">Transcription regulation</keyword>
<keyword evidence="8" id="KW-1185">Reference proteome</keyword>
<dbReference type="InterPro" id="IPR007627">
    <property type="entry name" value="RNA_pol_sigma70_r2"/>
</dbReference>
<evidence type="ECO:0000259" key="5">
    <source>
        <dbReference type="Pfam" id="PF04542"/>
    </source>
</evidence>
<evidence type="ECO:0000256" key="4">
    <source>
        <dbReference type="ARBA" id="ARBA00023163"/>
    </source>
</evidence>